<dbReference type="Pfam" id="PF00072">
    <property type="entry name" value="Response_reg"/>
    <property type="match status" value="1"/>
</dbReference>
<organism evidence="9 10">
    <name type="scientific">Agarivorans aestuarii</name>
    <dbReference type="NCBI Taxonomy" id="1563703"/>
    <lineage>
        <taxon>Bacteria</taxon>
        <taxon>Pseudomonadati</taxon>
        <taxon>Pseudomonadota</taxon>
        <taxon>Gammaproteobacteria</taxon>
        <taxon>Alteromonadales</taxon>
        <taxon>Alteromonadaceae</taxon>
        <taxon>Agarivorans</taxon>
    </lineage>
</organism>
<keyword evidence="6" id="KW-0597">Phosphoprotein</keyword>
<evidence type="ECO:0000259" key="7">
    <source>
        <dbReference type="PROSITE" id="PS50045"/>
    </source>
</evidence>
<dbReference type="Proteomes" id="UP001310248">
    <property type="component" value="Unassembled WGS sequence"/>
</dbReference>
<dbReference type="PROSITE" id="PS00676">
    <property type="entry name" value="SIGMA54_INTERACT_2"/>
    <property type="match status" value="1"/>
</dbReference>
<dbReference type="InterPro" id="IPR002078">
    <property type="entry name" value="Sigma_54_int"/>
</dbReference>
<dbReference type="PANTHER" id="PTHR32071">
    <property type="entry name" value="TRANSCRIPTIONAL REGULATORY PROTEIN"/>
    <property type="match status" value="1"/>
</dbReference>
<keyword evidence="1" id="KW-0547">Nucleotide-binding</keyword>
<feature type="domain" description="Response regulatory" evidence="8">
    <location>
        <begin position="8"/>
        <end position="122"/>
    </location>
</feature>
<feature type="modified residue" description="4-aspartylphosphate" evidence="6">
    <location>
        <position position="57"/>
    </location>
</feature>
<reference evidence="10" key="1">
    <citation type="submission" date="2023-07" db="EMBL/GenBank/DDBJ databases">
        <title>Draft genome sequence of Agarivorans aestuarii strain ZMCS4, a CAZymes producing bacteria isolated from the marine brown algae Clodostephus spongiosus.</title>
        <authorList>
            <person name="Lorente B."/>
            <person name="Cabral C."/>
            <person name="Frias J."/>
            <person name="Faria J."/>
            <person name="Toubarro D."/>
        </authorList>
    </citation>
    <scope>NUCLEOTIDE SEQUENCE [LARGE SCALE GENOMIC DNA]</scope>
    <source>
        <strain evidence="10">ZMCS4</strain>
    </source>
</reference>
<dbReference type="InterPro" id="IPR011006">
    <property type="entry name" value="CheY-like_superfamily"/>
</dbReference>
<dbReference type="RefSeq" id="WP_329776621.1">
    <property type="nucleotide sequence ID" value="NZ_JAYDYW010000016.1"/>
</dbReference>
<dbReference type="SMART" id="SM00382">
    <property type="entry name" value="AAA"/>
    <property type="match status" value="1"/>
</dbReference>
<protein>
    <submittedName>
        <fullName evidence="9">Sigma-54 dependent transcriptional regulator</fullName>
    </submittedName>
</protein>
<keyword evidence="10" id="KW-1185">Reference proteome</keyword>
<gene>
    <name evidence="9" type="ORF">SNR37_001169</name>
</gene>
<dbReference type="InterPro" id="IPR009057">
    <property type="entry name" value="Homeodomain-like_sf"/>
</dbReference>
<accession>A0ABU7G9G8</accession>
<dbReference type="CDD" id="cd00009">
    <property type="entry name" value="AAA"/>
    <property type="match status" value="1"/>
</dbReference>
<dbReference type="Gene3D" id="3.40.50.300">
    <property type="entry name" value="P-loop containing nucleotide triphosphate hydrolases"/>
    <property type="match status" value="1"/>
</dbReference>
<dbReference type="InterPro" id="IPR058031">
    <property type="entry name" value="AAA_lid_NorR"/>
</dbReference>
<dbReference type="Gene3D" id="1.10.10.60">
    <property type="entry name" value="Homeodomain-like"/>
    <property type="match status" value="1"/>
</dbReference>
<keyword evidence="2" id="KW-0067">ATP-binding</keyword>
<feature type="domain" description="Sigma-54 factor interaction" evidence="7">
    <location>
        <begin position="146"/>
        <end position="375"/>
    </location>
</feature>
<dbReference type="InterPro" id="IPR002197">
    <property type="entry name" value="HTH_Fis"/>
</dbReference>
<dbReference type="InterPro" id="IPR001789">
    <property type="entry name" value="Sig_transdc_resp-reg_receiver"/>
</dbReference>
<reference evidence="9 10" key="2">
    <citation type="submission" date="2023-12" db="EMBL/GenBank/DDBJ databases">
        <authorList>
            <consortium name="Cladostephus spongiosus"/>
            <person name="Lorente B."/>
            <person name="Cabral C."/>
            <person name="Frias J."/>
            <person name="Faria J."/>
            <person name="Toubarro D."/>
        </authorList>
    </citation>
    <scope>NUCLEOTIDE SEQUENCE [LARGE SCALE GENOMIC DNA]</scope>
    <source>
        <strain evidence="9 10">ZMCS4</strain>
    </source>
</reference>
<dbReference type="PROSITE" id="PS50045">
    <property type="entry name" value="SIGMA54_INTERACT_4"/>
    <property type="match status" value="1"/>
</dbReference>
<dbReference type="InterPro" id="IPR025943">
    <property type="entry name" value="Sigma_54_int_dom_ATP-bd_2"/>
</dbReference>
<dbReference type="Pfam" id="PF02954">
    <property type="entry name" value="HTH_8"/>
    <property type="match status" value="1"/>
</dbReference>
<sequence>MGSELTASVLLVEDSETLAATYQAYLSKENLKLARVATGGAAIEFLSKQSPQVMLLDLNLPDMGGMEVLEWMVERSLPTSVIIITAYGSVDIAVDSMRLGVVDFIEKPFDASRLKVTVNNALNLHKLKSLVENYQADAGRDSFHGFIGSSLAMQNVYRMIEAVAPSKATVFITGESGTGKEVCAEAIHKQGARADKPFVAINCGAIPKDLMESEIFGHVKGAFTGASSMRAGAASQAHGGTLFLDEIGEMDMELQTKLLRFVQTGRFQKVGGSQEEQVDVRFLCATNRDPWEEVQAGRFREDLYYRLYVVPIHLPPLRERGLDVPGIAQKFLRRYAKEEGKQFRRFSSLTATVMSNYDWPGNVRQLQNVIRNICVLHDGKEVLASQLPPPINQLVPEGAIGKDGRHPEEVVAEEQNEAGVNGTSQYQIQPLWITEKEAIEHAIDHCDGNIPKAAELLDVSPSTIYRKKQSWEEVEAS</sequence>
<name>A0ABU7G9G8_9ALTE</name>
<dbReference type="Pfam" id="PF00158">
    <property type="entry name" value="Sigma54_activat"/>
    <property type="match status" value="1"/>
</dbReference>
<keyword evidence="4" id="KW-0238">DNA-binding</keyword>
<dbReference type="SMART" id="SM00448">
    <property type="entry name" value="REC"/>
    <property type="match status" value="1"/>
</dbReference>
<evidence type="ECO:0000259" key="8">
    <source>
        <dbReference type="PROSITE" id="PS50110"/>
    </source>
</evidence>
<proteinExistence type="predicted"/>
<dbReference type="InterPro" id="IPR027417">
    <property type="entry name" value="P-loop_NTPase"/>
</dbReference>
<evidence type="ECO:0000256" key="2">
    <source>
        <dbReference type="ARBA" id="ARBA00022840"/>
    </source>
</evidence>
<dbReference type="PROSITE" id="PS00688">
    <property type="entry name" value="SIGMA54_INTERACT_3"/>
    <property type="match status" value="1"/>
</dbReference>
<evidence type="ECO:0000256" key="1">
    <source>
        <dbReference type="ARBA" id="ARBA00022741"/>
    </source>
</evidence>
<dbReference type="EMBL" id="JAYDYW010000016">
    <property type="protein sequence ID" value="MEE1675842.1"/>
    <property type="molecule type" value="Genomic_DNA"/>
</dbReference>
<keyword evidence="3" id="KW-0805">Transcription regulation</keyword>
<evidence type="ECO:0000256" key="5">
    <source>
        <dbReference type="ARBA" id="ARBA00023163"/>
    </source>
</evidence>
<dbReference type="Pfam" id="PF25601">
    <property type="entry name" value="AAA_lid_14"/>
    <property type="match status" value="1"/>
</dbReference>
<dbReference type="InterPro" id="IPR003593">
    <property type="entry name" value="AAA+_ATPase"/>
</dbReference>
<dbReference type="PROSITE" id="PS50110">
    <property type="entry name" value="RESPONSE_REGULATORY"/>
    <property type="match status" value="1"/>
</dbReference>
<dbReference type="CDD" id="cd17572">
    <property type="entry name" value="REC_NtrC1-like"/>
    <property type="match status" value="1"/>
</dbReference>
<dbReference type="InterPro" id="IPR025944">
    <property type="entry name" value="Sigma_54_int_dom_CS"/>
</dbReference>
<dbReference type="PANTHER" id="PTHR32071:SF117">
    <property type="entry name" value="PTS-DEPENDENT DIHYDROXYACETONE KINASE OPERON REGULATORY PROTEIN-RELATED"/>
    <property type="match status" value="1"/>
</dbReference>
<evidence type="ECO:0000256" key="3">
    <source>
        <dbReference type="ARBA" id="ARBA00023015"/>
    </source>
</evidence>
<evidence type="ECO:0000256" key="4">
    <source>
        <dbReference type="ARBA" id="ARBA00023125"/>
    </source>
</evidence>
<evidence type="ECO:0000313" key="10">
    <source>
        <dbReference type="Proteomes" id="UP001310248"/>
    </source>
</evidence>
<dbReference type="Gene3D" id="1.10.8.60">
    <property type="match status" value="1"/>
</dbReference>
<evidence type="ECO:0000313" key="9">
    <source>
        <dbReference type="EMBL" id="MEE1675842.1"/>
    </source>
</evidence>
<evidence type="ECO:0000256" key="6">
    <source>
        <dbReference type="PROSITE-ProRule" id="PRU00169"/>
    </source>
</evidence>
<dbReference type="SUPFAM" id="SSF52540">
    <property type="entry name" value="P-loop containing nucleoside triphosphate hydrolases"/>
    <property type="match status" value="1"/>
</dbReference>
<keyword evidence="5" id="KW-0804">Transcription</keyword>
<dbReference type="Gene3D" id="3.40.50.2300">
    <property type="match status" value="1"/>
</dbReference>
<dbReference type="SUPFAM" id="SSF52172">
    <property type="entry name" value="CheY-like"/>
    <property type="match status" value="1"/>
</dbReference>
<comment type="caution">
    <text evidence="9">The sequence shown here is derived from an EMBL/GenBank/DDBJ whole genome shotgun (WGS) entry which is preliminary data.</text>
</comment>
<dbReference type="SUPFAM" id="SSF46689">
    <property type="entry name" value="Homeodomain-like"/>
    <property type="match status" value="1"/>
</dbReference>